<dbReference type="InterPro" id="IPR036299">
    <property type="entry name" value="Polyketide_synth_docking_sf"/>
</dbReference>
<dbReference type="InterPro" id="IPR016035">
    <property type="entry name" value="Acyl_Trfase/lysoPLipase"/>
</dbReference>
<feature type="domain" description="PKS/mFAS DH" evidence="13">
    <location>
        <begin position="997"/>
        <end position="1265"/>
    </location>
</feature>
<dbReference type="InterPro" id="IPR016036">
    <property type="entry name" value="Malonyl_transacylase_ACP-bd"/>
</dbReference>
<dbReference type="InterPro" id="IPR055123">
    <property type="entry name" value="SpnB-like_Rossmann"/>
</dbReference>
<dbReference type="Gene3D" id="3.40.50.720">
    <property type="entry name" value="NAD(P)-binding Rossmann-like Domain"/>
    <property type="match status" value="1"/>
</dbReference>
<dbReference type="GO" id="GO:0033068">
    <property type="term" value="P:macrolide biosynthetic process"/>
    <property type="evidence" value="ECO:0007669"/>
    <property type="project" value="UniProtKB-ARBA"/>
</dbReference>
<dbReference type="InterPro" id="IPR013968">
    <property type="entry name" value="PKS_KR"/>
</dbReference>
<dbReference type="Gene3D" id="3.30.70.3290">
    <property type="match status" value="1"/>
</dbReference>
<dbReference type="InterPro" id="IPR001227">
    <property type="entry name" value="Ac_transferase_dom_sf"/>
</dbReference>
<feature type="region of interest" description="Disordered" evidence="10">
    <location>
        <begin position="1"/>
        <end position="34"/>
    </location>
</feature>
<feature type="region of interest" description="Disordered" evidence="10">
    <location>
        <begin position="1864"/>
        <end position="1888"/>
    </location>
</feature>
<evidence type="ECO:0000259" key="13">
    <source>
        <dbReference type="PROSITE" id="PS52019"/>
    </source>
</evidence>
<dbReference type="InterPro" id="IPR015083">
    <property type="entry name" value="NorB/c/GfsB-D-like_docking"/>
</dbReference>
<dbReference type="InterPro" id="IPR049552">
    <property type="entry name" value="PKS_DH_N"/>
</dbReference>
<evidence type="ECO:0000256" key="4">
    <source>
        <dbReference type="ARBA" id="ARBA00022553"/>
    </source>
</evidence>
<proteinExistence type="predicted"/>
<gene>
    <name evidence="14" type="ORF">SFRA_032705</name>
</gene>
<keyword evidence="7" id="KW-0511">Multifunctional enzyme</keyword>
<feature type="region of interest" description="Disordered" evidence="10">
    <location>
        <begin position="892"/>
        <end position="915"/>
    </location>
</feature>
<dbReference type="EMBL" id="JNAD02000030">
    <property type="protein sequence ID" value="RKM89827.1"/>
    <property type="molecule type" value="Genomic_DNA"/>
</dbReference>
<dbReference type="InterPro" id="IPR014030">
    <property type="entry name" value="Ketoacyl_synth_N"/>
</dbReference>
<dbReference type="RefSeq" id="WP_050364673.1">
    <property type="nucleotide sequence ID" value="NZ_CP134822.1"/>
</dbReference>
<protein>
    <submittedName>
        <fullName evidence="14">Type I polyketide synthase</fullName>
    </submittedName>
</protein>
<keyword evidence="15" id="KW-1185">Reference proteome</keyword>
<dbReference type="PROSITE" id="PS52019">
    <property type="entry name" value="PKS_MFAS_DH"/>
    <property type="match status" value="1"/>
</dbReference>
<dbReference type="Gene3D" id="3.40.366.10">
    <property type="entry name" value="Malonyl-Coenzyme A Acyl Carrier Protein, domain 2"/>
    <property type="match status" value="1"/>
</dbReference>
<dbReference type="InterPro" id="IPR020841">
    <property type="entry name" value="PKS_Beta-ketoAc_synthase_dom"/>
</dbReference>
<keyword evidence="3" id="KW-0596">Phosphopantetheine</keyword>
<feature type="compositionally biased region" description="Low complexity" evidence="10">
    <location>
        <begin position="1866"/>
        <end position="1876"/>
    </location>
</feature>
<evidence type="ECO:0000256" key="9">
    <source>
        <dbReference type="PROSITE-ProRule" id="PRU01363"/>
    </source>
</evidence>
<dbReference type="FunFam" id="3.40.47.10:FF:000019">
    <property type="entry name" value="Polyketide synthase type I"/>
    <property type="match status" value="1"/>
</dbReference>
<dbReference type="Pfam" id="PF16197">
    <property type="entry name" value="KAsynt_C_assoc"/>
    <property type="match status" value="1"/>
</dbReference>
<dbReference type="FunFam" id="3.40.366.10:FF:000002">
    <property type="entry name" value="Probable polyketide synthase 2"/>
    <property type="match status" value="1"/>
</dbReference>
<dbReference type="SUPFAM" id="SSF51735">
    <property type="entry name" value="NAD(P)-binding Rossmann-fold domains"/>
    <property type="match status" value="2"/>
</dbReference>
<dbReference type="InterPro" id="IPR049900">
    <property type="entry name" value="PKS_mFAS_DH"/>
</dbReference>
<feature type="active site" description="Proton acceptor; for dehydratase activity" evidence="9">
    <location>
        <position position="1029"/>
    </location>
</feature>
<dbReference type="OrthoDB" id="9778690at2"/>
<dbReference type="SUPFAM" id="SSF53901">
    <property type="entry name" value="Thiolase-like"/>
    <property type="match status" value="1"/>
</dbReference>
<feature type="compositionally biased region" description="Acidic residues" evidence="10">
    <location>
        <begin position="1"/>
        <end position="14"/>
    </location>
</feature>
<reference evidence="14 15" key="1">
    <citation type="journal article" date="2014" name="Genome Announc.">
        <title>Draft Genome Sequence of Streptomyces fradiae ATCC 19609, a Strain Highly Sensitive to Antibiotics.</title>
        <authorList>
            <person name="Bekker O.B."/>
            <person name="Klimina K.M."/>
            <person name="Vatlin A.A."/>
            <person name="Zakharevich N.V."/>
            <person name="Kasianov A.S."/>
            <person name="Danilenko V.N."/>
        </authorList>
    </citation>
    <scope>NUCLEOTIDE SEQUENCE [LARGE SCALE GENOMIC DNA]</scope>
    <source>
        <strain evidence="14 15">ATCC 19609</strain>
    </source>
</reference>
<dbReference type="Pfam" id="PF00550">
    <property type="entry name" value="PP-binding"/>
    <property type="match status" value="1"/>
</dbReference>
<dbReference type="InterPro" id="IPR036291">
    <property type="entry name" value="NAD(P)-bd_dom_sf"/>
</dbReference>
<dbReference type="Gene3D" id="3.40.47.10">
    <property type="match status" value="1"/>
</dbReference>
<sequence length="1904" mass="197403">MSSENDSSENDGDDTAGAAPGTAPGASPRQDDRVREYLKRVTAELVATRKRLGALEERAREPIAVVAMSCRYPGGVTTPEDLWRLLADERDAVSGLPRDRGWDLDALYDPDGGPGTSYAREGGFLSHCAGFDAEFFGISPREALAMDPQQRLLLETSWEALERAGVTADRARGSRTGVYAGVMYDDYGARVLYGAGAGPPEDLEGYLVNGSAGSIASGRVSYTFGLRGPAVTVNTACSSSLVSLHLAVRALRNGECDMALAGGATVLSTPTVLVDFSRQRGLAPDGRCKAFADSADGTSWAEGAGMLLLQRLSDARREGRPVLAVIRGSAVNQDGASNGLTAPNGRAQRQVIEDALRDAGVGPDQVDAVEAHGTGTELGDPIEAGALLATYGTARTAERPLWLGSLKSNIGHTQAAAGVAGVIKMVLAMRHGRLPRTLHVDRPTTRVDWEKGGVRLLTEPVPWPGEAGEPRRAGVSSFGASGTNAHVVLESVPAGEPPAAGRPEDTGGAWTVSGRGPAALRAQAARLYDALTGTGTGTGQGAGQGAGPGTAEVAGALAHARTAFRHRAVVLGGNRAELLAGLRELAEEEHPGPRVVTGTAPATERRTAFLFSGQGSQRAGSGRGLYRRHPVFARALDEVCAALEPHLHRPLRDLMFAEPGSPEAEPLDRTEFTQPALFALQTALFRLAEHHGLRAEALCGHSVGEIAAAHAAGVLTLPDAARLVAARGRLMQALPAGGAMAALRATAEEIAPLLERRAGELALAAVNGPSSVVVSGDEAAVLELLEQWRAEGREARRLAVSHAFHSPRMDGMLTQFDRVARTLTFAPPTIPLVSTLTGTPVTEETLCTADHWVRQAREPVRFLDAMRTLRADGIDTFVELGPDGVLSAMARDCADDRPDGDTTGAGDGETPDPLLTLPLLRRSVPETGDAEHPGGFERALATAYAHGVPLRLAPAPDAASLAVAAELPTYAFQRTHYWLDAPAAPAALPAGLDDAGHPLLSAALDLPGGRGTVWTGALSAATLPWAADHSVHGRTVLPGTALLDLALHAAPRVGELTFEAPLVLPEDGEVRLRVVLAEPDASGVRELSVHSAGEDGGWTRHATAVLDTGTTTAGEPAGAPPAAWPPGDAEPLDLAAEYERFADAGIGYGPAFRGLRSAWRDGDAILADVRLPGELAGEADRYGIHPALLDAALHTAAAALGGAHGMLPFTWNGVTLHARGAHAIRVRLTPAGPDAVAVTAVDPAGRPVFTAASLTLRPVTTGQLTAAEAARAPLYRVRWTGLPDTGTARDHTWAVAGGPGDLLPGETPHHPDLASALADTGTAPFRVLADLRGYGTATPRELASQALALVQQWADAAEAAEGRLVLVTRRAVDTGDGVTDPAAATVWGLVRAAQSEHPGCFALLDTDDSPRSRQLLPRVAGTAEQLALRDGTLLAPSLTRATLPAGARLPALDGTVLITGGTGSLGAAAARHLVTRHGARRLLLTSRSGPQAPGAAELVAELAALGAHADVAACDVADRAALRALLDRVPAGHPLTAVLHTAGVLDDGVLTAQTPQRLAAVLRPKADAVRNLHELTQGHALSAFILYSSAAGVLGSAGQSGYAAANAYLDSFAVWRRSRGLPAVSLGWGPWDGGGMASGLGGTDTARLRRSGIAPLSRAEGLAALDAALAAGGDDTAPAHLLPIRVDAVTLRGADTVPAVLRDLAGTAPSAAERPPGTPEDTNAPLADVTQLHGRERKEALTGFVRAQVAAVLGHPTPDTIDVRRSFKEAGFDSLTAVELRNRLRAATGLKLPATLVFDHPTPLALAGFLHRELPGAEASLMSAIDTLRHRLRDALADDAADDALRDQITRRLETLLAGIARTEEPAPATAAADDGSGAGDVAERLSTASDDELFELLDSGFTP</sequence>
<dbReference type="Gene3D" id="3.10.129.110">
    <property type="entry name" value="Polyketide synthase dehydratase"/>
    <property type="match status" value="1"/>
</dbReference>
<dbReference type="SUPFAM" id="SSF47336">
    <property type="entry name" value="ACP-like"/>
    <property type="match status" value="1"/>
</dbReference>
<feature type="domain" description="Carrier" evidence="11">
    <location>
        <begin position="1739"/>
        <end position="1814"/>
    </location>
</feature>
<feature type="region of interest" description="C-terminal hotdog fold" evidence="9">
    <location>
        <begin position="1129"/>
        <end position="1265"/>
    </location>
</feature>
<dbReference type="Gene3D" id="1.10.1200.10">
    <property type="entry name" value="ACP-like"/>
    <property type="match status" value="1"/>
</dbReference>
<name>A0A420UTI4_9ACTN</name>
<dbReference type="Pfam" id="PF22953">
    <property type="entry name" value="SpnB_Rossmann"/>
    <property type="match status" value="1"/>
</dbReference>
<dbReference type="InterPro" id="IPR020807">
    <property type="entry name" value="PKS_DH"/>
</dbReference>
<dbReference type="Pfam" id="PF00698">
    <property type="entry name" value="Acyl_transf_1"/>
    <property type="match status" value="1"/>
</dbReference>
<evidence type="ECO:0000256" key="2">
    <source>
        <dbReference type="ARBA" id="ARBA00004792"/>
    </source>
</evidence>
<feature type="compositionally biased region" description="Low complexity" evidence="10">
    <location>
        <begin position="15"/>
        <end position="26"/>
    </location>
</feature>
<dbReference type="Pfam" id="PF08990">
    <property type="entry name" value="Docking"/>
    <property type="match status" value="1"/>
</dbReference>
<dbReference type="SUPFAM" id="SSF52151">
    <property type="entry name" value="FabD/lysophospholipase-like"/>
    <property type="match status" value="1"/>
</dbReference>
<dbReference type="InterPro" id="IPR006162">
    <property type="entry name" value="Ppantetheine_attach_site"/>
</dbReference>
<dbReference type="GO" id="GO:0031177">
    <property type="term" value="F:phosphopantetheine binding"/>
    <property type="evidence" value="ECO:0007669"/>
    <property type="project" value="InterPro"/>
</dbReference>
<dbReference type="FunFam" id="1.10.1200.10:FF:000007">
    <property type="entry name" value="Probable polyketide synthase pks17"/>
    <property type="match status" value="1"/>
</dbReference>
<evidence type="ECO:0000256" key="5">
    <source>
        <dbReference type="ARBA" id="ARBA00022679"/>
    </source>
</evidence>
<comment type="caution">
    <text evidence="14">The sequence shown here is derived from an EMBL/GenBank/DDBJ whole genome shotgun (WGS) entry which is preliminary data.</text>
</comment>
<feature type="domain" description="Ketosynthase family 3 (KS3)" evidence="12">
    <location>
        <begin position="60"/>
        <end position="491"/>
    </location>
</feature>
<dbReference type="InterPro" id="IPR042104">
    <property type="entry name" value="PKS_dehydratase_sf"/>
</dbReference>
<accession>A0A420UTI4</accession>
<dbReference type="SMART" id="SM00827">
    <property type="entry name" value="PKS_AT"/>
    <property type="match status" value="1"/>
</dbReference>
<dbReference type="Pfam" id="PF14765">
    <property type="entry name" value="PS-DH"/>
    <property type="match status" value="1"/>
</dbReference>
<evidence type="ECO:0000313" key="15">
    <source>
        <dbReference type="Proteomes" id="UP000028058"/>
    </source>
</evidence>
<dbReference type="SMART" id="SM00826">
    <property type="entry name" value="PKS_DH"/>
    <property type="match status" value="1"/>
</dbReference>
<evidence type="ECO:0000259" key="11">
    <source>
        <dbReference type="PROSITE" id="PS50075"/>
    </source>
</evidence>
<keyword evidence="8" id="KW-0012">Acyltransferase</keyword>
<evidence type="ECO:0000259" key="12">
    <source>
        <dbReference type="PROSITE" id="PS52004"/>
    </source>
</evidence>
<dbReference type="Pfam" id="PF00109">
    <property type="entry name" value="ketoacyl-synt"/>
    <property type="match status" value="1"/>
</dbReference>
<comment type="cofactor">
    <cofactor evidence="1">
        <name>pantetheine 4'-phosphate</name>
        <dbReference type="ChEBI" id="CHEBI:47942"/>
    </cofactor>
</comment>
<dbReference type="PROSITE" id="PS00606">
    <property type="entry name" value="KS3_1"/>
    <property type="match status" value="1"/>
</dbReference>
<dbReference type="SMART" id="SM01294">
    <property type="entry name" value="PKS_PP_betabranch"/>
    <property type="match status" value="1"/>
</dbReference>
<dbReference type="PROSITE" id="PS50075">
    <property type="entry name" value="CARRIER"/>
    <property type="match status" value="1"/>
</dbReference>
<evidence type="ECO:0000256" key="8">
    <source>
        <dbReference type="ARBA" id="ARBA00023315"/>
    </source>
</evidence>
<keyword evidence="6" id="KW-0045">Antibiotic biosynthesis</keyword>
<dbReference type="InterPro" id="IPR014031">
    <property type="entry name" value="Ketoacyl_synth_C"/>
</dbReference>
<evidence type="ECO:0000256" key="1">
    <source>
        <dbReference type="ARBA" id="ARBA00001957"/>
    </source>
</evidence>
<dbReference type="SUPFAM" id="SSF101173">
    <property type="entry name" value="Docking domain B of the erythromycin polyketide synthase (DEBS)"/>
    <property type="match status" value="1"/>
</dbReference>
<comment type="pathway">
    <text evidence="2">Antibiotic biosynthesis.</text>
</comment>
<dbReference type="PANTHER" id="PTHR43775:SF51">
    <property type="entry name" value="INACTIVE PHENOLPHTHIOCEROL SYNTHESIS POLYKETIDE SYNTHASE TYPE I PKS1-RELATED"/>
    <property type="match status" value="1"/>
</dbReference>
<dbReference type="PROSITE" id="PS52004">
    <property type="entry name" value="KS3_2"/>
    <property type="match status" value="1"/>
</dbReference>
<dbReference type="InterPro" id="IPR020806">
    <property type="entry name" value="PKS_PP-bd"/>
</dbReference>
<dbReference type="InterPro" id="IPR057326">
    <property type="entry name" value="KR_dom"/>
</dbReference>
<keyword evidence="4" id="KW-0597">Phosphoprotein</keyword>
<dbReference type="InterPro" id="IPR036736">
    <property type="entry name" value="ACP-like_sf"/>
</dbReference>
<dbReference type="Pfam" id="PF08659">
    <property type="entry name" value="KR"/>
    <property type="match status" value="1"/>
</dbReference>
<dbReference type="SUPFAM" id="SSF55048">
    <property type="entry name" value="Probable ACP-binding domain of malonyl-CoA ACP transacylase"/>
    <property type="match status" value="1"/>
</dbReference>
<dbReference type="PANTHER" id="PTHR43775">
    <property type="entry name" value="FATTY ACID SYNTHASE"/>
    <property type="match status" value="1"/>
</dbReference>
<dbReference type="InterPro" id="IPR032821">
    <property type="entry name" value="PKS_assoc"/>
</dbReference>
<dbReference type="GO" id="GO:0004312">
    <property type="term" value="F:fatty acid synthase activity"/>
    <property type="evidence" value="ECO:0007669"/>
    <property type="project" value="TreeGrafter"/>
</dbReference>
<dbReference type="CDD" id="cd00833">
    <property type="entry name" value="PKS"/>
    <property type="match status" value="1"/>
</dbReference>
<dbReference type="SMART" id="SM00825">
    <property type="entry name" value="PKS_KS"/>
    <property type="match status" value="1"/>
</dbReference>
<dbReference type="SMART" id="SM00822">
    <property type="entry name" value="PKS_KR"/>
    <property type="match status" value="1"/>
</dbReference>
<dbReference type="GO" id="GO:0006633">
    <property type="term" value="P:fatty acid biosynthetic process"/>
    <property type="evidence" value="ECO:0007669"/>
    <property type="project" value="InterPro"/>
</dbReference>
<dbReference type="InterPro" id="IPR050091">
    <property type="entry name" value="PKS_NRPS_Biosynth_Enz"/>
</dbReference>
<dbReference type="InterPro" id="IPR014043">
    <property type="entry name" value="Acyl_transferase_dom"/>
</dbReference>
<dbReference type="InterPro" id="IPR049551">
    <property type="entry name" value="PKS_DH_C"/>
</dbReference>
<evidence type="ECO:0000256" key="6">
    <source>
        <dbReference type="ARBA" id="ARBA00023194"/>
    </source>
</evidence>
<dbReference type="PROSITE" id="PS00012">
    <property type="entry name" value="PHOSPHOPANTETHEINE"/>
    <property type="match status" value="1"/>
</dbReference>
<dbReference type="InterPro" id="IPR009081">
    <property type="entry name" value="PP-bd_ACP"/>
</dbReference>
<dbReference type="InterPro" id="IPR018201">
    <property type="entry name" value="Ketoacyl_synth_AS"/>
</dbReference>
<feature type="region of interest" description="N-terminal hotdog fold" evidence="9">
    <location>
        <begin position="997"/>
        <end position="1113"/>
    </location>
</feature>
<evidence type="ECO:0000256" key="7">
    <source>
        <dbReference type="ARBA" id="ARBA00023268"/>
    </source>
</evidence>
<keyword evidence="5" id="KW-0808">Transferase</keyword>
<dbReference type="Pfam" id="PF02801">
    <property type="entry name" value="Ketoacyl-synt_C"/>
    <property type="match status" value="1"/>
</dbReference>
<evidence type="ECO:0000313" key="14">
    <source>
        <dbReference type="EMBL" id="RKM89827.1"/>
    </source>
</evidence>
<dbReference type="GO" id="GO:0004315">
    <property type="term" value="F:3-oxoacyl-[acyl-carrier-protein] synthase activity"/>
    <property type="evidence" value="ECO:0007669"/>
    <property type="project" value="InterPro"/>
</dbReference>
<feature type="active site" description="Proton donor; for dehydratase activity" evidence="9">
    <location>
        <position position="1190"/>
    </location>
</feature>
<evidence type="ECO:0000256" key="10">
    <source>
        <dbReference type="SAM" id="MobiDB-lite"/>
    </source>
</evidence>
<dbReference type="InterPro" id="IPR016039">
    <property type="entry name" value="Thiolase-like"/>
</dbReference>
<organism evidence="14 15">
    <name type="scientific">Streptomyces xinghaiensis</name>
    <dbReference type="NCBI Taxonomy" id="1038928"/>
    <lineage>
        <taxon>Bacteria</taxon>
        <taxon>Bacillati</taxon>
        <taxon>Actinomycetota</taxon>
        <taxon>Actinomycetes</taxon>
        <taxon>Kitasatosporales</taxon>
        <taxon>Streptomycetaceae</taxon>
        <taxon>Streptomyces</taxon>
    </lineage>
</organism>
<dbReference type="SMART" id="SM00823">
    <property type="entry name" value="PKS_PP"/>
    <property type="match status" value="1"/>
</dbReference>
<dbReference type="CDD" id="cd08956">
    <property type="entry name" value="KR_3_FAS_SDR_x"/>
    <property type="match status" value="1"/>
</dbReference>
<dbReference type="Proteomes" id="UP000028058">
    <property type="component" value="Unassembled WGS sequence"/>
</dbReference>
<dbReference type="Pfam" id="PF21089">
    <property type="entry name" value="PKS_DH_N"/>
    <property type="match status" value="1"/>
</dbReference>
<evidence type="ECO:0000256" key="3">
    <source>
        <dbReference type="ARBA" id="ARBA00022450"/>
    </source>
</evidence>